<evidence type="ECO:0000256" key="14">
    <source>
        <dbReference type="ARBA" id="ARBA00023170"/>
    </source>
</evidence>
<evidence type="ECO:0000256" key="2">
    <source>
        <dbReference type="ARBA" id="ARBA00022606"/>
    </source>
</evidence>
<dbReference type="GeneID" id="81408397"/>
<dbReference type="NCBIfam" id="TIGR00229">
    <property type="entry name" value="sensory_box"/>
    <property type="match status" value="2"/>
</dbReference>
<dbReference type="CDD" id="cd00130">
    <property type="entry name" value="PAS"/>
    <property type="match status" value="3"/>
</dbReference>
<dbReference type="InterPro" id="IPR013655">
    <property type="entry name" value="PAS_fold_3"/>
</dbReference>
<feature type="domain" description="GATA-type" evidence="19">
    <location>
        <begin position="828"/>
        <end position="861"/>
    </location>
</feature>
<dbReference type="PANTHER" id="PTHR47429:SF7">
    <property type="entry name" value="GATA-FACTOR"/>
    <property type="match status" value="1"/>
</dbReference>
<keyword evidence="1" id="KW-0600">Photoreceptor protein</keyword>
<evidence type="ECO:0000256" key="9">
    <source>
        <dbReference type="ARBA" id="ARBA00022991"/>
    </source>
</evidence>
<dbReference type="InterPro" id="IPR000679">
    <property type="entry name" value="Znf_GATA"/>
</dbReference>
<dbReference type="GO" id="GO:0043565">
    <property type="term" value="F:sequence-specific DNA binding"/>
    <property type="evidence" value="ECO:0007669"/>
    <property type="project" value="InterPro"/>
</dbReference>
<keyword evidence="11" id="KW-0238">DNA-binding</keyword>
<evidence type="ECO:0000256" key="5">
    <source>
        <dbReference type="ARBA" id="ARBA00022723"/>
    </source>
</evidence>
<dbReference type="FunFam" id="3.30.50.10:FF:000065">
    <property type="entry name" value="GATA transcription factor LreA"/>
    <property type="match status" value="1"/>
</dbReference>
<evidence type="ECO:0000313" key="20">
    <source>
        <dbReference type="EMBL" id="KAJ5124658.1"/>
    </source>
</evidence>
<evidence type="ECO:0000256" key="1">
    <source>
        <dbReference type="ARBA" id="ARBA00022543"/>
    </source>
</evidence>
<dbReference type="AlphaFoldDB" id="A0A9W9KXW0"/>
<dbReference type="SMART" id="SM00401">
    <property type="entry name" value="ZnF_GATA"/>
    <property type="match status" value="1"/>
</dbReference>
<keyword evidence="9" id="KW-0157">Chromophore</keyword>
<dbReference type="Pfam" id="PF08447">
    <property type="entry name" value="PAS_3"/>
    <property type="match status" value="1"/>
</dbReference>
<dbReference type="InterPro" id="IPR035965">
    <property type="entry name" value="PAS-like_dom_sf"/>
</dbReference>
<dbReference type="OrthoDB" id="447251at2759"/>
<dbReference type="GO" id="GO:0009881">
    <property type="term" value="F:photoreceptor activity"/>
    <property type="evidence" value="ECO:0007669"/>
    <property type="project" value="UniProtKB-KW"/>
</dbReference>
<keyword evidence="3" id="KW-0285">Flavoprotein</keyword>
<organism evidence="20 21">
    <name type="scientific">Penicillium bovifimosum</name>
    <dbReference type="NCBI Taxonomy" id="126998"/>
    <lineage>
        <taxon>Eukaryota</taxon>
        <taxon>Fungi</taxon>
        <taxon>Dikarya</taxon>
        <taxon>Ascomycota</taxon>
        <taxon>Pezizomycotina</taxon>
        <taxon>Eurotiomycetes</taxon>
        <taxon>Eurotiomycetidae</taxon>
        <taxon>Eurotiales</taxon>
        <taxon>Aspergillaceae</taxon>
        <taxon>Penicillium</taxon>
    </lineage>
</organism>
<feature type="coiled-coil region" evidence="16">
    <location>
        <begin position="797"/>
        <end position="824"/>
    </location>
</feature>
<proteinExistence type="predicted"/>
<evidence type="ECO:0000256" key="16">
    <source>
        <dbReference type="SAM" id="Coils"/>
    </source>
</evidence>
<dbReference type="GO" id="GO:0008270">
    <property type="term" value="F:zinc ion binding"/>
    <property type="evidence" value="ECO:0007669"/>
    <property type="project" value="UniProtKB-KW"/>
</dbReference>
<feature type="region of interest" description="Disordered" evidence="17">
    <location>
        <begin position="1"/>
        <end position="20"/>
    </location>
</feature>
<evidence type="ECO:0000256" key="17">
    <source>
        <dbReference type="SAM" id="MobiDB-lite"/>
    </source>
</evidence>
<evidence type="ECO:0000256" key="15">
    <source>
        <dbReference type="PROSITE-ProRule" id="PRU00094"/>
    </source>
</evidence>
<dbReference type="GO" id="GO:0005634">
    <property type="term" value="C:nucleus"/>
    <property type="evidence" value="ECO:0007669"/>
    <property type="project" value="TreeGrafter"/>
</dbReference>
<feature type="compositionally biased region" description="Acidic residues" evidence="17">
    <location>
        <begin position="1"/>
        <end position="12"/>
    </location>
</feature>
<evidence type="ECO:0000256" key="10">
    <source>
        <dbReference type="ARBA" id="ARBA00023015"/>
    </source>
</evidence>
<feature type="domain" description="PAS" evidence="18">
    <location>
        <begin position="592"/>
        <end position="646"/>
    </location>
</feature>
<evidence type="ECO:0000256" key="8">
    <source>
        <dbReference type="ARBA" id="ARBA00022833"/>
    </source>
</evidence>
<dbReference type="RefSeq" id="XP_056519057.1">
    <property type="nucleotide sequence ID" value="XM_056669227.1"/>
</dbReference>
<reference evidence="20" key="1">
    <citation type="submission" date="2022-11" db="EMBL/GenBank/DDBJ databases">
        <authorList>
            <person name="Petersen C."/>
        </authorList>
    </citation>
    <scope>NUCLEOTIDE SEQUENCE</scope>
    <source>
        <strain evidence="20">IBT 22155</strain>
    </source>
</reference>
<reference evidence="20" key="2">
    <citation type="journal article" date="2023" name="IMA Fungus">
        <title>Comparative genomic study of the Penicillium genus elucidates a diverse pangenome and 15 lateral gene transfer events.</title>
        <authorList>
            <person name="Petersen C."/>
            <person name="Sorensen T."/>
            <person name="Nielsen M.R."/>
            <person name="Sondergaard T.E."/>
            <person name="Sorensen J.L."/>
            <person name="Fitzpatrick D.A."/>
            <person name="Frisvad J.C."/>
            <person name="Nielsen K.L."/>
        </authorList>
    </citation>
    <scope>NUCLEOTIDE SEQUENCE</scope>
    <source>
        <strain evidence="20">IBT 22155</strain>
    </source>
</reference>
<gene>
    <name evidence="20" type="ORF">N7515_008483</name>
</gene>
<feature type="compositionally biased region" description="Polar residues" evidence="17">
    <location>
        <begin position="152"/>
        <end position="166"/>
    </location>
</feature>
<dbReference type="Gene3D" id="3.30.50.10">
    <property type="entry name" value="Erythroid Transcription Factor GATA-1, subunit A"/>
    <property type="match status" value="1"/>
</dbReference>
<keyword evidence="14" id="KW-0675">Receptor</keyword>
<accession>A0A9W9KXW0</accession>
<name>A0A9W9KXW0_9EURO</name>
<evidence type="ECO:0000313" key="21">
    <source>
        <dbReference type="Proteomes" id="UP001149079"/>
    </source>
</evidence>
<evidence type="ECO:0008006" key="22">
    <source>
        <dbReference type="Google" id="ProtNLM"/>
    </source>
</evidence>
<keyword evidence="21" id="KW-1185">Reference proteome</keyword>
<dbReference type="SMART" id="SM00086">
    <property type="entry name" value="PAC"/>
    <property type="match status" value="2"/>
</dbReference>
<dbReference type="SUPFAM" id="SSF55785">
    <property type="entry name" value="PYP-like sensor domain (PAS domain)"/>
    <property type="match status" value="2"/>
</dbReference>
<sequence length="881" mass="97290">MSNFIEYDDESQDSSQLPDASYMTFPGQVGNHAFSGILPQDPDFPLQNFSQSQPPDLEGRMSNVMINYGIPTSSVSMPMNLDTTNAFAYNVPTSYPSTMSIPPMDQSQFQSTYPAFQQTISFPPHPQQAALLSRNEYDTGTDFANFEDSDFSGRTSDQSQVQSRTQRQAERRLQPAAQPYRPSQPVAIKPKKPLPAKSELCLGHSSPLTLVHWERLTPGQLEDLAPGLEKPEIGKTEHTGIYSSTGFDVLGALGRVAMRPNPRINIGAVDLSCAFVMCDILAEDQPIIYVSEAFERLTGYTKDEIVGRNCRFLQAPDGNIKAGAKRTFVDEQAVHRLRSTVDARNEIQVSIINYRKGGQPFMNLVTMIPIQWDSDVYRYYVGFQVDLVEKPEAVARRNPDGNYCINYQRDQLPQYIVPPAEAYSSRPDLVLRYGHDEVTAILNAASAPGNEANRHYLDRVLVENMDDVIHVLSFHGEFLYLSPSCQKILEYDPLELVGKTLSTICHPSDISPVIRELRASTTPAPVSVVYRIRRKYSGYMWFESHGAWHIDPNQGRRHLVMTGRPRPVYALDQIARLGSSAALAENDVWAKVSLSGIIIFITTKVKPVLGRSPDDLIGQGLPEVMETETDDAAVITQALEAACRGQGAGMAAAGGSGKDTEDPPSFKHQMRHKRGHLLSARTTLYTGDASKGTKPTFLVAQIRFARAIPPSATAISAAEDESLASLNGTTQNTTLTADDPLRPSQYGALGQQMPGPTKLIGHNGLPSGNRNDSPSADPATFFTELNPTRGSSWQIELRELQKQNRTLADELQRLLARRKKRKRKQSAITIEKSCAMCSTKNTPEWRRGPSGNRDLCNSCGLRWAKQIRGQAQAQASSVIAG</sequence>
<keyword evidence="12" id="KW-0010">Activator</keyword>
<comment type="caution">
    <text evidence="20">The sequence shown here is derived from an EMBL/GenBank/DDBJ whole genome shotgun (WGS) entry which is preliminary data.</text>
</comment>
<feature type="region of interest" description="Disordered" evidence="17">
    <location>
        <begin position="141"/>
        <end position="187"/>
    </location>
</feature>
<evidence type="ECO:0000256" key="13">
    <source>
        <dbReference type="ARBA" id="ARBA00023163"/>
    </source>
</evidence>
<keyword evidence="8" id="KW-0862">Zinc</keyword>
<keyword evidence="2" id="KW-0716">Sensory transduction</keyword>
<feature type="region of interest" description="Disordered" evidence="17">
    <location>
        <begin position="730"/>
        <end position="778"/>
    </location>
</feature>
<dbReference type="InterPro" id="IPR013088">
    <property type="entry name" value="Znf_NHR/GATA"/>
</dbReference>
<evidence type="ECO:0000256" key="3">
    <source>
        <dbReference type="ARBA" id="ARBA00022630"/>
    </source>
</evidence>
<evidence type="ECO:0000259" key="19">
    <source>
        <dbReference type="PROSITE" id="PS50114"/>
    </source>
</evidence>
<evidence type="ECO:0000256" key="11">
    <source>
        <dbReference type="ARBA" id="ARBA00023125"/>
    </source>
</evidence>
<dbReference type="PROSITE" id="PS50114">
    <property type="entry name" value="GATA_ZN_FINGER_2"/>
    <property type="match status" value="1"/>
</dbReference>
<dbReference type="Gene3D" id="3.30.450.20">
    <property type="entry name" value="PAS domain"/>
    <property type="match status" value="3"/>
</dbReference>
<dbReference type="FunFam" id="3.30.450.20:FF:000064">
    <property type="entry name" value="Vivid PAS protein VVD"/>
    <property type="match status" value="1"/>
</dbReference>
<evidence type="ECO:0000256" key="4">
    <source>
        <dbReference type="ARBA" id="ARBA00022643"/>
    </source>
</evidence>
<feature type="domain" description="PAS" evidence="18">
    <location>
        <begin position="287"/>
        <end position="309"/>
    </location>
</feature>
<keyword evidence="4" id="KW-0288">FMN</keyword>
<dbReference type="Proteomes" id="UP001149079">
    <property type="component" value="Unassembled WGS sequence"/>
</dbReference>
<dbReference type="InterPro" id="IPR001610">
    <property type="entry name" value="PAC"/>
</dbReference>
<keyword evidence="6" id="KW-0677">Repeat</keyword>
<dbReference type="PANTHER" id="PTHR47429">
    <property type="entry name" value="PROTEIN TWIN LOV 1"/>
    <property type="match status" value="1"/>
</dbReference>
<evidence type="ECO:0000256" key="12">
    <source>
        <dbReference type="ARBA" id="ARBA00023159"/>
    </source>
</evidence>
<evidence type="ECO:0000256" key="6">
    <source>
        <dbReference type="ARBA" id="ARBA00022737"/>
    </source>
</evidence>
<keyword evidence="10" id="KW-0805">Transcription regulation</keyword>
<dbReference type="Pfam" id="PF00320">
    <property type="entry name" value="GATA"/>
    <property type="match status" value="1"/>
</dbReference>
<keyword evidence="5" id="KW-0479">Metal-binding</keyword>
<evidence type="ECO:0000259" key="18">
    <source>
        <dbReference type="PROSITE" id="PS50112"/>
    </source>
</evidence>
<feature type="domain" description="PAS" evidence="18">
    <location>
        <begin position="461"/>
        <end position="524"/>
    </location>
</feature>
<keyword evidence="13" id="KW-0804">Transcription</keyword>
<keyword evidence="7 15" id="KW-0863">Zinc-finger</keyword>
<dbReference type="Pfam" id="PF13426">
    <property type="entry name" value="PAS_9"/>
    <property type="match status" value="1"/>
</dbReference>
<keyword evidence="16" id="KW-0175">Coiled coil</keyword>
<dbReference type="EMBL" id="JAPQKL010000006">
    <property type="protein sequence ID" value="KAJ5124658.1"/>
    <property type="molecule type" value="Genomic_DNA"/>
</dbReference>
<evidence type="ECO:0000256" key="7">
    <source>
        <dbReference type="ARBA" id="ARBA00022771"/>
    </source>
</evidence>
<protein>
    <recommendedName>
        <fullName evidence="22">GATA transcription factor LreA</fullName>
    </recommendedName>
</protein>
<dbReference type="SMART" id="SM00091">
    <property type="entry name" value="PAS"/>
    <property type="match status" value="3"/>
</dbReference>
<dbReference type="SUPFAM" id="SSF57716">
    <property type="entry name" value="Glucocorticoid receptor-like (DNA-binding domain)"/>
    <property type="match status" value="1"/>
</dbReference>
<dbReference type="PROSITE" id="PS50112">
    <property type="entry name" value="PAS"/>
    <property type="match status" value="3"/>
</dbReference>
<dbReference type="InterPro" id="IPR000014">
    <property type="entry name" value="PAS"/>
</dbReference>
<dbReference type="CDD" id="cd00202">
    <property type="entry name" value="ZnF_GATA"/>
    <property type="match status" value="1"/>
</dbReference>
<dbReference type="GO" id="GO:0006355">
    <property type="term" value="P:regulation of DNA-templated transcription"/>
    <property type="evidence" value="ECO:0007669"/>
    <property type="project" value="InterPro"/>
</dbReference>